<evidence type="ECO:0000313" key="4">
    <source>
        <dbReference type="EMBL" id="MFC4347979.1"/>
    </source>
</evidence>
<accession>A0ABV8U9U9</accession>
<dbReference type="Pfam" id="PF00583">
    <property type="entry name" value="Acetyltransf_1"/>
    <property type="match status" value="1"/>
</dbReference>
<evidence type="ECO:0000313" key="5">
    <source>
        <dbReference type="Proteomes" id="UP001595776"/>
    </source>
</evidence>
<sequence length="159" mass="17527">MVIVIQIEPARQDDVLELIAASDAYMASLYPAESNHMIDIDELERADFRLFVARDNGKLVGCGGWKKTGQDTAEIKRMFVSPSARGSGIGRRLLHAIEADALAAGIQLIQLETGVSQPEALGLYRRQGYHEREAFPPYAADPLSVFMERQLSDGKPNNP</sequence>
<dbReference type="PROSITE" id="PS51186">
    <property type="entry name" value="GNAT"/>
    <property type="match status" value="1"/>
</dbReference>
<keyword evidence="1 4" id="KW-0808">Transferase</keyword>
<organism evidence="4 5">
    <name type="scientific">Kordiimonas lipolytica</name>
    <dbReference type="NCBI Taxonomy" id="1662421"/>
    <lineage>
        <taxon>Bacteria</taxon>
        <taxon>Pseudomonadati</taxon>
        <taxon>Pseudomonadota</taxon>
        <taxon>Alphaproteobacteria</taxon>
        <taxon>Kordiimonadales</taxon>
        <taxon>Kordiimonadaceae</taxon>
        <taxon>Kordiimonas</taxon>
    </lineage>
</organism>
<comment type="caution">
    <text evidence="4">The sequence shown here is derived from an EMBL/GenBank/DDBJ whole genome shotgun (WGS) entry which is preliminary data.</text>
</comment>
<dbReference type="EC" id="2.3.-.-" evidence="4"/>
<keyword evidence="5" id="KW-1185">Reference proteome</keyword>
<dbReference type="InterPro" id="IPR050832">
    <property type="entry name" value="Bact_Acetyltransf"/>
</dbReference>
<dbReference type="InterPro" id="IPR000182">
    <property type="entry name" value="GNAT_dom"/>
</dbReference>
<gene>
    <name evidence="4" type="ORF">ACFO5Q_08995</name>
</gene>
<protein>
    <submittedName>
        <fullName evidence="4">GNAT family N-acetyltransferase</fullName>
        <ecNumber evidence="4">2.3.-.-</ecNumber>
    </submittedName>
</protein>
<keyword evidence="2 4" id="KW-0012">Acyltransferase</keyword>
<feature type="domain" description="N-acetyltransferase" evidence="3">
    <location>
        <begin position="5"/>
        <end position="152"/>
    </location>
</feature>
<dbReference type="RefSeq" id="WP_068152538.1">
    <property type="nucleotide sequence ID" value="NZ_JBHSCR010000005.1"/>
</dbReference>
<dbReference type="PANTHER" id="PTHR43877:SF2">
    <property type="entry name" value="AMINOALKYLPHOSPHONATE N-ACETYLTRANSFERASE-RELATED"/>
    <property type="match status" value="1"/>
</dbReference>
<dbReference type="Gene3D" id="3.40.630.30">
    <property type="match status" value="1"/>
</dbReference>
<dbReference type="SUPFAM" id="SSF55729">
    <property type="entry name" value="Acyl-CoA N-acyltransferases (Nat)"/>
    <property type="match status" value="1"/>
</dbReference>
<evidence type="ECO:0000256" key="1">
    <source>
        <dbReference type="ARBA" id="ARBA00022679"/>
    </source>
</evidence>
<dbReference type="Proteomes" id="UP001595776">
    <property type="component" value="Unassembled WGS sequence"/>
</dbReference>
<reference evidence="5" key="1">
    <citation type="journal article" date="2019" name="Int. J. Syst. Evol. Microbiol.">
        <title>The Global Catalogue of Microorganisms (GCM) 10K type strain sequencing project: providing services to taxonomists for standard genome sequencing and annotation.</title>
        <authorList>
            <consortium name="The Broad Institute Genomics Platform"/>
            <consortium name="The Broad Institute Genome Sequencing Center for Infectious Disease"/>
            <person name="Wu L."/>
            <person name="Ma J."/>
        </authorList>
    </citation>
    <scope>NUCLEOTIDE SEQUENCE [LARGE SCALE GENOMIC DNA]</scope>
    <source>
        <strain evidence="5">CGMCC 1.15304</strain>
    </source>
</reference>
<evidence type="ECO:0000259" key="3">
    <source>
        <dbReference type="PROSITE" id="PS51186"/>
    </source>
</evidence>
<proteinExistence type="predicted"/>
<dbReference type="CDD" id="cd04301">
    <property type="entry name" value="NAT_SF"/>
    <property type="match status" value="1"/>
</dbReference>
<evidence type="ECO:0000256" key="2">
    <source>
        <dbReference type="ARBA" id="ARBA00023315"/>
    </source>
</evidence>
<name>A0ABV8U9U9_9PROT</name>
<dbReference type="InterPro" id="IPR016181">
    <property type="entry name" value="Acyl_CoA_acyltransferase"/>
</dbReference>
<dbReference type="PANTHER" id="PTHR43877">
    <property type="entry name" value="AMINOALKYLPHOSPHONATE N-ACETYLTRANSFERASE-RELATED-RELATED"/>
    <property type="match status" value="1"/>
</dbReference>
<dbReference type="EMBL" id="JBHSCR010000005">
    <property type="protein sequence ID" value="MFC4347979.1"/>
    <property type="molecule type" value="Genomic_DNA"/>
</dbReference>
<dbReference type="GO" id="GO:0016746">
    <property type="term" value="F:acyltransferase activity"/>
    <property type="evidence" value="ECO:0007669"/>
    <property type="project" value="UniProtKB-KW"/>
</dbReference>